<reference evidence="3" key="1">
    <citation type="submission" date="2020-07" db="EMBL/GenBank/DDBJ databases">
        <title>Draft Genome Sequence of a Deep-Sea Yeast, Naganishia (Cryptococcus) liquefaciens strain N6.</title>
        <authorList>
            <person name="Han Y.W."/>
            <person name="Kajitani R."/>
            <person name="Morimoto H."/>
            <person name="Parhat M."/>
            <person name="Tsubouchi H."/>
            <person name="Bakenova O."/>
            <person name="Ogata M."/>
            <person name="Argunhan B."/>
            <person name="Aoki R."/>
            <person name="Kajiwara S."/>
            <person name="Itoh T."/>
            <person name="Iwasaki H."/>
        </authorList>
    </citation>
    <scope>NUCLEOTIDE SEQUENCE</scope>
    <source>
        <strain evidence="3">N6</strain>
    </source>
</reference>
<comment type="caution">
    <text evidence="3">The sequence shown here is derived from an EMBL/GenBank/DDBJ whole genome shotgun (WGS) entry which is preliminary data.</text>
</comment>
<keyword evidence="2" id="KW-0732">Signal</keyword>
<protein>
    <recommendedName>
        <fullName evidence="5">Lactonase family protein</fullName>
    </recommendedName>
</protein>
<organism evidence="3 4">
    <name type="scientific">Naganishia liquefaciens</name>
    <dbReference type="NCBI Taxonomy" id="104408"/>
    <lineage>
        <taxon>Eukaryota</taxon>
        <taxon>Fungi</taxon>
        <taxon>Dikarya</taxon>
        <taxon>Basidiomycota</taxon>
        <taxon>Agaricomycotina</taxon>
        <taxon>Tremellomycetes</taxon>
        <taxon>Filobasidiales</taxon>
        <taxon>Filobasidiaceae</taxon>
        <taxon>Naganishia</taxon>
    </lineage>
</organism>
<dbReference type="PANTHER" id="PTHR30344:SF1">
    <property type="entry name" value="6-PHOSPHOGLUCONOLACTONASE"/>
    <property type="match status" value="1"/>
</dbReference>
<keyword evidence="4" id="KW-1185">Reference proteome</keyword>
<dbReference type="InterPro" id="IPR015943">
    <property type="entry name" value="WD40/YVTN_repeat-like_dom_sf"/>
</dbReference>
<comment type="similarity">
    <text evidence="1">Belongs to the cycloisomerase 2 family.</text>
</comment>
<dbReference type="InterPro" id="IPR050282">
    <property type="entry name" value="Cycloisomerase_2"/>
</dbReference>
<dbReference type="InterPro" id="IPR019405">
    <property type="entry name" value="Lactonase_7-beta_prop"/>
</dbReference>
<evidence type="ECO:0000256" key="2">
    <source>
        <dbReference type="SAM" id="SignalP"/>
    </source>
</evidence>
<dbReference type="AlphaFoldDB" id="A0A8H3YCG2"/>
<dbReference type="Proteomes" id="UP000620104">
    <property type="component" value="Unassembled WGS sequence"/>
</dbReference>
<accession>A0A8H3YCG2</accession>
<evidence type="ECO:0000313" key="4">
    <source>
        <dbReference type="Proteomes" id="UP000620104"/>
    </source>
</evidence>
<proteinExistence type="inferred from homology"/>
<dbReference type="OrthoDB" id="9972196at2759"/>
<dbReference type="Gene3D" id="2.130.10.10">
    <property type="entry name" value="YVTN repeat-like/Quinoprotein amine dehydrogenase"/>
    <property type="match status" value="1"/>
</dbReference>
<feature type="signal peptide" evidence="2">
    <location>
        <begin position="1"/>
        <end position="22"/>
    </location>
</feature>
<evidence type="ECO:0000313" key="3">
    <source>
        <dbReference type="EMBL" id="GHJ84158.1"/>
    </source>
</evidence>
<dbReference type="GO" id="GO:0017057">
    <property type="term" value="F:6-phosphogluconolactonase activity"/>
    <property type="evidence" value="ECO:0007669"/>
    <property type="project" value="TreeGrafter"/>
</dbReference>
<gene>
    <name evidence="3" type="ORF">NliqN6_0560</name>
</gene>
<dbReference type="SUPFAM" id="SSF50974">
    <property type="entry name" value="Nitrous oxide reductase, N-terminal domain"/>
    <property type="match status" value="1"/>
</dbReference>
<dbReference type="EMBL" id="BLZA01000007">
    <property type="protein sequence ID" value="GHJ84158.1"/>
    <property type="molecule type" value="Genomic_DNA"/>
</dbReference>
<evidence type="ECO:0000256" key="1">
    <source>
        <dbReference type="ARBA" id="ARBA00005564"/>
    </source>
</evidence>
<dbReference type="Pfam" id="PF10282">
    <property type="entry name" value="Lactonase"/>
    <property type="match status" value="1"/>
</dbReference>
<dbReference type="InterPro" id="IPR011045">
    <property type="entry name" value="N2O_reductase_N"/>
</dbReference>
<evidence type="ECO:0008006" key="5">
    <source>
        <dbReference type="Google" id="ProtNLM"/>
    </source>
</evidence>
<name>A0A8H3YCG2_9TREE</name>
<dbReference type="PANTHER" id="PTHR30344">
    <property type="entry name" value="6-PHOSPHOGLUCONOLACTONASE-RELATED"/>
    <property type="match status" value="1"/>
</dbReference>
<sequence length="390" mass="42504">MKLLLGTHAFLLHLLDFDPATAALKRLASIELKEQPSFALRHPTLKDLWYVTAWVDSVIFVVRIDAEKETFEVLSEAQSGGGGPTFFTITDDGESLLIANYRSGEVTRLGLNPTTGLFISDAAVIDDILALPFSTPEKGRSMRLEDRQSSSHPHQVIRLPKRDETDVQTYLVPDLGGDALFTVSYDKDRGWKILSEDRMRSGSGPRHAVVNTVNGSSYLYLVSELVNQVSVHPLTFSSTGIPIIGGATDVKSTLPDSLKGYLPEGPYESIACAIILLTTPEGKQQLIITNRNASEQVRPEGDSIVVFPVHPDGSSLDAKTAQHLVGAGHHLRAAGITTDDDGTSYLLVGARNGNGLTMYRQLKDGEGRWEELFGQAQLKGVDLPISVDWI</sequence>
<feature type="chain" id="PRO_5034262669" description="Lactonase family protein" evidence="2">
    <location>
        <begin position="23"/>
        <end position="390"/>
    </location>
</feature>